<evidence type="ECO:0000256" key="4">
    <source>
        <dbReference type="ARBA" id="ARBA00022695"/>
    </source>
</evidence>
<proteinExistence type="predicted"/>
<evidence type="ECO:0000256" key="7">
    <source>
        <dbReference type="ARBA" id="ARBA00049244"/>
    </source>
</evidence>
<evidence type="ECO:0000259" key="9">
    <source>
        <dbReference type="SMART" id="SM00481"/>
    </source>
</evidence>
<reference evidence="11" key="1">
    <citation type="submission" date="2016-11" db="EMBL/GenBank/DDBJ databases">
        <authorList>
            <person name="Varghese N."/>
            <person name="Submissions S."/>
        </authorList>
    </citation>
    <scope>NUCLEOTIDE SEQUENCE [LARGE SCALE GENOMIC DNA]</scope>
    <source>
        <strain evidence="11">DSM 26899</strain>
    </source>
</reference>
<dbReference type="SMART" id="SM00479">
    <property type="entry name" value="EXOIII"/>
    <property type="match status" value="1"/>
</dbReference>
<dbReference type="SMART" id="SM00481">
    <property type="entry name" value="POLIIIAc"/>
    <property type="match status" value="1"/>
</dbReference>
<dbReference type="EMBL" id="FRAV01000021">
    <property type="protein sequence ID" value="SHL63442.1"/>
    <property type="molecule type" value="Genomic_DNA"/>
</dbReference>
<evidence type="ECO:0000256" key="3">
    <source>
        <dbReference type="ARBA" id="ARBA00022679"/>
    </source>
</evidence>
<dbReference type="InterPro" id="IPR011708">
    <property type="entry name" value="DNA_pol3_alpha_NTPase_dom"/>
</dbReference>
<dbReference type="Gene3D" id="1.10.150.870">
    <property type="match status" value="1"/>
</dbReference>
<keyword evidence="5" id="KW-0235">DNA replication</keyword>
<gene>
    <name evidence="10" type="ORF">SAMN05444267_102174</name>
</gene>
<evidence type="ECO:0000313" key="10">
    <source>
        <dbReference type="EMBL" id="SHL63442.1"/>
    </source>
</evidence>
<dbReference type="NCBIfam" id="TIGR00594">
    <property type="entry name" value="polc"/>
    <property type="match status" value="1"/>
</dbReference>
<feature type="domain" description="Polymerase/histidinol phosphatase N-terminal" evidence="9">
    <location>
        <begin position="249"/>
        <end position="349"/>
    </location>
</feature>
<dbReference type="GO" id="GO:0008408">
    <property type="term" value="F:3'-5' exonuclease activity"/>
    <property type="evidence" value="ECO:0007669"/>
    <property type="project" value="InterPro"/>
</dbReference>
<dbReference type="InterPro" id="IPR004805">
    <property type="entry name" value="DnaE2/DnaE/PolC"/>
</dbReference>
<dbReference type="InterPro" id="IPR040982">
    <property type="entry name" value="DNA_pol3_finger"/>
</dbReference>
<dbReference type="OrthoDB" id="9803237at2"/>
<dbReference type="Gene3D" id="3.20.20.140">
    <property type="entry name" value="Metal-dependent hydrolases"/>
    <property type="match status" value="1"/>
</dbReference>
<dbReference type="InterPro" id="IPR036397">
    <property type="entry name" value="RNaseH_sf"/>
</dbReference>
<dbReference type="RefSeq" id="WP_073293843.1">
    <property type="nucleotide sequence ID" value="NZ_FRAV01000021.1"/>
</dbReference>
<evidence type="ECO:0000256" key="1">
    <source>
        <dbReference type="ARBA" id="ARBA00012417"/>
    </source>
</evidence>
<evidence type="ECO:0000256" key="2">
    <source>
        <dbReference type="ARBA" id="ARBA00019114"/>
    </source>
</evidence>
<feature type="domain" description="Exonuclease" evidence="8">
    <location>
        <begin position="1"/>
        <end position="191"/>
    </location>
</feature>
<evidence type="ECO:0000256" key="6">
    <source>
        <dbReference type="ARBA" id="ARBA00022932"/>
    </source>
</evidence>
<dbReference type="CDD" id="cd04485">
    <property type="entry name" value="DnaE_OBF"/>
    <property type="match status" value="1"/>
</dbReference>
<dbReference type="PANTHER" id="PTHR32294:SF0">
    <property type="entry name" value="DNA POLYMERASE III SUBUNIT ALPHA"/>
    <property type="match status" value="1"/>
</dbReference>
<evidence type="ECO:0000259" key="8">
    <source>
        <dbReference type="SMART" id="SM00479"/>
    </source>
</evidence>
<organism evidence="10 11">
    <name type="scientific">Chryseobacterium polytrichastri</name>
    <dbReference type="NCBI Taxonomy" id="1302687"/>
    <lineage>
        <taxon>Bacteria</taxon>
        <taxon>Pseudomonadati</taxon>
        <taxon>Bacteroidota</taxon>
        <taxon>Flavobacteriia</taxon>
        <taxon>Flavobacteriales</taxon>
        <taxon>Weeksellaceae</taxon>
        <taxon>Chryseobacterium group</taxon>
        <taxon>Chryseobacterium</taxon>
    </lineage>
</organism>
<dbReference type="Proteomes" id="UP000184364">
    <property type="component" value="Unassembled WGS sequence"/>
</dbReference>
<evidence type="ECO:0000256" key="5">
    <source>
        <dbReference type="ARBA" id="ARBA00022705"/>
    </source>
</evidence>
<name>A0A1M7C820_9FLAO</name>
<dbReference type="Pfam" id="PF02811">
    <property type="entry name" value="PHP"/>
    <property type="match status" value="1"/>
</dbReference>
<dbReference type="NCBIfam" id="NF004226">
    <property type="entry name" value="PRK05673.1"/>
    <property type="match status" value="1"/>
</dbReference>
<dbReference type="InterPro" id="IPR012337">
    <property type="entry name" value="RNaseH-like_sf"/>
</dbReference>
<dbReference type="SUPFAM" id="SSF53098">
    <property type="entry name" value="Ribonuclease H-like"/>
    <property type="match status" value="1"/>
</dbReference>
<dbReference type="InterPro" id="IPR003141">
    <property type="entry name" value="Pol/His_phosphatase_N"/>
</dbReference>
<dbReference type="PANTHER" id="PTHR32294">
    <property type="entry name" value="DNA POLYMERASE III SUBUNIT ALPHA"/>
    <property type="match status" value="1"/>
</dbReference>
<dbReference type="GO" id="GO:0006260">
    <property type="term" value="P:DNA replication"/>
    <property type="evidence" value="ECO:0007669"/>
    <property type="project" value="UniProtKB-KW"/>
</dbReference>
<dbReference type="Pfam" id="PF17657">
    <property type="entry name" value="DNA_pol3_finger"/>
    <property type="match status" value="1"/>
</dbReference>
<dbReference type="EC" id="2.7.7.7" evidence="1"/>
<dbReference type="CDD" id="cd06127">
    <property type="entry name" value="DEDDh"/>
    <property type="match status" value="1"/>
</dbReference>
<dbReference type="Pfam" id="PF00929">
    <property type="entry name" value="RNase_T"/>
    <property type="match status" value="1"/>
</dbReference>
<dbReference type="Gene3D" id="1.10.10.1600">
    <property type="entry name" value="Bacterial DNA polymerase III alpha subunit, thumb domain"/>
    <property type="match status" value="1"/>
</dbReference>
<protein>
    <recommendedName>
        <fullName evidence="2">DNA polymerase III subunit alpha</fullName>
        <ecNumber evidence="1">2.7.7.7</ecNumber>
    </recommendedName>
</protein>
<sequence>MYLVFDTETTGLPKNFNAPLSDSDNWPRMVQIAWQLHDDDGVLIENQDYIIKPEGYDIPFNAARIHGITTKIANEEGVDLQEILEKFSKVLDRVRVVSGHNVEFDYNIVGAEFFRKNIENNLQEKPKADTMILGTNYCQLGGGRGGKYKSPKLEELYEKLYGNKFDEAHNAAADVNATAQVFFEMMRIGIVPAEVLKISEDQLQYFKTLYPDPIKPFGIVIRRQVAEFNNKKKQSDAGNVDDIDLGKYFNFNNHSVFSTLMATSSISDLIKKASDDHFPAVGIVDTGNMMGAFKFVSAVEGANGDRAKKHKEYIAKKQEAEENGTDFDEVEPDSEPLIPVVGCEFYISDRYEQKQFTKDDPDRRTQVVLLAKDFNGYKNLAKLSSIGFLKGFYFGVPRISRELIAEYKEGLIALTSGINGNIPDAILNTGEQKGEELFKWWKDTFEDDFYVQIQNHKLPEEEHLNDVLLHFADKYDVKILAQNETFYTNKDDSNIQDIVSCIKDGEKQTTPVGKGFGKRRGLAAGEYFIKNSDEIKEAFLAYPDAFDAYEEFTAKFKPYTLKRDVLLPKFDIPQEFIHAEDEVDGGKRGEMAYLTHLTYEGARKRYIDGITDEIKERLDFELEVIANTGYPGYFLIVQDFCNEARNMGVWVGPGRGSAAGSAVAYCTGITNVDPIKYDLLFERFLNPERISMPDIDIDFDDEGRDKIIKWVVEKYGKNQVAQIITYSVLGGKSAIKDAGRVLDVSIPETNNIAKLIPPSPGMNIAKALAKYDKLKPEDQMLVDEMRFILNNSEDPRFGVLASAKKMEGCIRNTGIHACGVIITPEDVSNLVPVTIAAKDADILVSQFDNSVAESAGLLKMDFLGLRTLTIIKDALKLIKQRHNVDIDPDTIPLDDTKTYQLFKEGRTVGIFQYESPGMQKYMRELKPTVFADLIAMNALYRPGPIKYIPLFINRKHGIEEIIYDLPETEEYLKETYGITVYQEQVMLLSQKLANFTKGEADTLRKAMGKKQIEVLNKMYPKFIEGGRKNNLNEERLEKIWNDWKAFAEYAFNKSHSTCYALIAYHTAYLKANYPAEYMASVMSNNINNTESITMFMEDCKSIGVDVLGPDVNESQYKFSVNEKGQIRFGLGAIKGIGEGPSEAITREKGNGRFKNIYDFFERILPSQMNKRVSESLVLAGAFDELDSFHRGQYFDIDMAGKTNLERLIRYGQSFQEGKNEMEHSLFADFADEVQIEQPKLLPCPEWPNMHKLNKEKEIIGFYLSAHPLDDYKYQFQFMQGRLTKKSVLEKEEEEKVVTDEVPLLEHDTPDTADLIEIVSDELSIGEEEVIEEVAKKAEPRGNFLFLNLDEVDAYKEQAFANKGEELFEEKKKDWKTLQKERENGGAGKEYTVAGLITEYRVQDGFKSGEKVAFVTLEDYSGSYSFRLGDRDYMRLKEKLEVQRFVIFKIKFAQVKDGRVFVNVSDVIELQEAFERFAKSISLVMDVMDFRAEDLDFFKTVLDRNKGEQKLKFYIKNIEDDSQIELQSMKHSVDLNGDLIKEIQLLNKYEFYLN</sequence>
<dbReference type="GO" id="GO:0003676">
    <property type="term" value="F:nucleic acid binding"/>
    <property type="evidence" value="ECO:0007669"/>
    <property type="project" value="InterPro"/>
</dbReference>
<dbReference type="Pfam" id="PF07733">
    <property type="entry name" value="DNA_pol3_alpha"/>
    <property type="match status" value="1"/>
</dbReference>
<dbReference type="GO" id="GO:0003887">
    <property type="term" value="F:DNA-directed DNA polymerase activity"/>
    <property type="evidence" value="ECO:0007669"/>
    <property type="project" value="UniProtKB-KW"/>
</dbReference>
<keyword evidence="6" id="KW-0239">DNA-directed DNA polymerase</keyword>
<comment type="catalytic activity">
    <reaction evidence="7">
        <text>DNA(n) + a 2'-deoxyribonucleoside 5'-triphosphate = DNA(n+1) + diphosphate</text>
        <dbReference type="Rhea" id="RHEA:22508"/>
        <dbReference type="Rhea" id="RHEA-COMP:17339"/>
        <dbReference type="Rhea" id="RHEA-COMP:17340"/>
        <dbReference type="ChEBI" id="CHEBI:33019"/>
        <dbReference type="ChEBI" id="CHEBI:61560"/>
        <dbReference type="ChEBI" id="CHEBI:173112"/>
        <dbReference type="EC" id="2.7.7.7"/>
    </reaction>
</comment>
<keyword evidence="11" id="KW-1185">Reference proteome</keyword>
<dbReference type="InterPro" id="IPR041931">
    <property type="entry name" value="DNA_pol3_alpha_thumb_dom"/>
</dbReference>
<dbReference type="STRING" id="1302687.SAMN05444267_102174"/>
<dbReference type="Pfam" id="PF14579">
    <property type="entry name" value="HHH_6"/>
    <property type="match status" value="1"/>
</dbReference>
<dbReference type="Gene3D" id="3.30.420.10">
    <property type="entry name" value="Ribonuclease H-like superfamily/Ribonuclease H"/>
    <property type="match status" value="1"/>
</dbReference>
<evidence type="ECO:0000313" key="11">
    <source>
        <dbReference type="Proteomes" id="UP000184364"/>
    </source>
</evidence>
<keyword evidence="4" id="KW-0548">Nucleotidyltransferase</keyword>
<dbReference type="InterPro" id="IPR029460">
    <property type="entry name" value="DNAPol_HHH"/>
</dbReference>
<accession>A0A1M7C820</accession>
<keyword evidence="3" id="KW-0808">Transferase</keyword>
<dbReference type="InterPro" id="IPR004013">
    <property type="entry name" value="PHP_dom"/>
</dbReference>
<dbReference type="InterPro" id="IPR013520">
    <property type="entry name" value="Ribonucl_H"/>
</dbReference>